<keyword evidence="9" id="KW-0472">Membrane</keyword>
<feature type="chain" id="PRO_5037655836" evidence="12">
    <location>
        <begin position="23"/>
        <end position="384"/>
    </location>
</feature>
<dbReference type="InterPro" id="IPR033900">
    <property type="entry name" value="Gram_neg_porin_domain"/>
</dbReference>
<proteinExistence type="predicted"/>
<keyword evidence="8" id="KW-0626">Porin</keyword>
<evidence type="ECO:0000256" key="7">
    <source>
        <dbReference type="ARBA" id="ARBA00023065"/>
    </source>
</evidence>
<protein>
    <submittedName>
        <fullName evidence="13">Porin</fullName>
    </submittedName>
</protein>
<dbReference type="InterPro" id="IPR050298">
    <property type="entry name" value="Gram-neg_bact_OMP"/>
</dbReference>
<dbReference type="Gene3D" id="2.40.160.10">
    <property type="entry name" value="Porin"/>
    <property type="match status" value="1"/>
</dbReference>
<evidence type="ECO:0000256" key="5">
    <source>
        <dbReference type="ARBA" id="ARBA00022692"/>
    </source>
</evidence>
<keyword evidence="10" id="KW-0998">Cell outer membrane</keyword>
<dbReference type="PANTHER" id="PTHR34501">
    <property type="entry name" value="PROTEIN YDDL-RELATED"/>
    <property type="match status" value="1"/>
</dbReference>
<dbReference type="AlphaFoldDB" id="A0A975DGF8"/>
<evidence type="ECO:0000256" key="12">
    <source>
        <dbReference type="SAM" id="SignalP"/>
    </source>
</evidence>
<evidence type="ECO:0000313" key="14">
    <source>
        <dbReference type="Proteomes" id="UP000664904"/>
    </source>
</evidence>
<dbReference type="RefSeq" id="WP_208842861.1">
    <property type="nucleotide sequence ID" value="NZ_CP072133.1"/>
</dbReference>
<keyword evidence="7" id="KW-0406">Ion transport</keyword>
<evidence type="ECO:0000313" key="13">
    <source>
        <dbReference type="EMBL" id="QTH71220.1"/>
    </source>
</evidence>
<sequence>MSFSRCKELLSLCCLLSFAVSASSTERPVTMADIQALEAQLVELKARLQAQQAQQAQPPQSTPNTPSSSKTELTSTNSFVDLYATVRPTFGYLKESGGNNWDVRDALSHAGFKVTHEFMPDWQVELQGEWGIDLANEGNFGKSRRAYTALKTPYGRFGIGKQRPAQYLFIADPVDIFNHSSSPFSYDPESLFFVDNLLSYRYEYGALTFIAVSQFDGQKGDDQSDMFNAGLSYDANGLHAAITYQQSKVYDADTRLGENQIWAGALAYQFTDRFYAAVAYQDKTYQRLTADLSRDGHTFDLSLAYQLSPHYKLKAGIFDFEDGFASTALENQSFDGYNVTLEWLPIAPLRVHLEYLSKSFVNDTEFDSISIGFRYDFKQQWSFK</sequence>
<gene>
    <name evidence="13" type="ORF">J5O05_15710</name>
</gene>
<evidence type="ECO:0000256" key="3">
    <source>
        <dbReference type="ARBA" id="ARBA00022448"/>
    </source>
</evidence>
<dbReference type="InterPro" id="IPR023614">
    <property type="entry name" value="Porin_dom_sf"/>
</dbReference>
<dbReference type="GO" id="GO:0046930">
    <property type="term" value="C:pore complex"/>
    <property type="evidence" value="ECO:0007669"/>
    <property type="project" value="UniProtKB-KW"/>
</dbReference>
<keyword evidence="6 12" id="KW-0732">Signal</keyword>
<evidence type="ECO:0000256" key="2">
    <source>
        <dbReference type="ARBA" id="ARBA00011233"/>
    </source>
</evidence>
<dbReference type="GO" id="GO:0009279">
    <property type="term" value="C:cell outer membrane"/>
    <property type="evidence" value="ECO:0007669"/>
    <property type="project" value="UniProtKB-SubCell"/>
</dbReference>
<dbReference type="SUPFAM" id="SSF56935">
    <property type="entry name" value="Porins"/>
    <property type="match status" value="1"/>
</dbReference>
<organism evidence="13 14">
    <name type="scientific">Pseudoalteromonas xiamenensis</name>
    <dbReference type="NCBI Taxonomy" id="882626"/>
    <lineage>
        <taxon>Bacteria</taxon>
        <taxon>Pseudomonadati</taxon>
        <taxon>Pseudomonadota</taxon>
        <taxon>Gammaproteobacteria</taxon>
        <taxon>Alteromonadales</taxon>
        <taxon>Pseudoalteromonadaceae</taxon>
        <taxon>Pseudoalteromonas</taxon>
    </lineage>
</organism>
<dbReference type="GO" id="GO:0006811">
    <property type="term" value="P:monoatomic ion transport"/>
    <property type="evidence" value="ECO:0007669"/>
    <property type="project" value="UniProtKB-KW"/>
</dbReference>
<dbReference type="GO" id="GO:0015288">
    <property type="term" value="F:porin activity"/>
    <property type="evidence" value="ECO:0007669"/>
    <property type="project" value="UniProtKB-KW"/>
</dbReference>
<reference evidence="13" key="1">
    <citation type="submission" date="2021-03" db="EMBL/GenBank/DDBJ databases">
        <title>Complete Genome of Pseudoalteromonas xiamenensis STKMTI.2, a new potential marine bacterium producing anti-Vibrio compounds.</title>
        <authorList>
            <person name="Handayani D.P."/>
            <person name="Isnansetyo A."/>
            <person name="Istiqomah I."/>
            <person name="Jumina J."/>
        </authorList>
    </citation>
    <scope>NUCLEOTIDE SEQUENCE</scope>
    <source>
        <strain evidence="13">STKMTI.2</strain>
    </source>
</reference>
<name>A0A975DGF8_9GAMM</name>
<evidence type="ECO:0000256" key="8">
    <source>
        <dbReference type="ARBA" id="ARBA00023114"/>
    </source>
</evidence>
<evidence type="ECO:0000256" key="4">
    <source>
        <dbReference type="ARBA" id="ARBA00022452"/>
    </source>
</evidence>
<keyword evidence="14" id="KW-1185">Reference proteome</keyword>
<dbReference type="CDD" id="cd00342">
    <property type="entry name" value="gram_neg_porins"/>
    <property type="match status" value="1"/>
</dbReference>
<feature type="region of interest" description="Disordered" evidence="11">
    <location>
        <begin position="50"/>
        <end position="73"/>
    </location>
</feature>
<keyword evidence="3" id="KW-0813">Transport</keyword>
<comment type="subunit">
    <text evidence="2">Homotrimer.</text>
</comment>
<evidence type="ECO:0000256" key="9">
    <source>
        <dbReference type="ARBA" id="ARBA00023136"/>
    </source>
</evidence>
<dbReference type="Proteomes" id="UP000664904">
    <property type="component" value="Chromosome"/>
</dbReference>
<feature type="compositionally biased region" description="Low complexity" evidence="11">
    <location>
        <begin position="50"/>
        <end position="69"/>
    </location>
</feature>
<evidence type="ECO:0000256" key="6">
    <source>
        <dbReference type="ARBA" id="ARBA00022729"/>
    </source>
</evidence>
<evidence type="ECO:0000256" key="10">
    <source>
        <dbReference type="ARBA" id="ARBA00023237"/>
    </source>
</evidence>
<dbReference type="PANTHER" id="PTHR34501:SF9">
    <property type="entry name" value="MAJOR OUTER MEMBRANE PROTEIN P.IA"/>
    <property type="match status" value="1"/>
</dbReference>
<accession>A0A975DGF8</accession>
<dbReference type="KEGG" id="pxi:J5O05_15710"/>
<keyword evidence="4" id="KW-1134">Transmembrane beta strand</keyword>
<dbReference type="EMBL" id="CP072133">
    <property type="protein sequence ID" value="QTH71220.1"/>
    <property type="molecule type" value="Genomic_DNA"/>
</dbReference>
<feature type="signal peptide" evidence="12">
    <location>
        <begin position="1"/>
        <end position="22"/>
    </location>
</feature>
<evidence type="ECO:0000256" key="1">
    <source>
        <dbReference type="ARBA" id="ARBA00004571"/>
    </source>
</evidence>
<keyword evidence="5" id="KW-0812">Transmembrane</keyword>
<comment type="subcellular location">
    <subcellularLocation>
        <location evidence="1">Cell outer membrane</location>
        <topology evidence="1">Multi-pass membrane protein</topology>
    </subcellularLocation>
</comment>
<evidence type="ECO:0000256" key="11">
    <source>
        <dbReference type="SAM" id="MobiDB-lite"/>
    </source>
</evidence>